<dbReference type="SUPFAM" id="SSF52029">
    <property type="entry name" value="GroEL apical domain-like"/>
    <property type="match status" value="1"/>
</dbReference>
<dbReference type="GO" id="GO:0005737">
    <property type="term" value="C:cytoplasm"/>
    <property type="evidence" value="ECO:0007669"/>
    <property type="project" value="UniProtKB-SubCell"/>
</dbReference>
<evidence type="ECO:0000256" key="7">
    <source>
        <dbReference type="ARBA" id="ARBA00029602"/>
    </source>
</evidence>
<dbReference type="InterPro" id="IPR027413">
    <property type="entry name" value="GROEL-like_equatorial_sf"/>
</dbReference>
<dbReference type="Proteomes" id="UP001164929">
    <property type="component" value="Chromosome 19"/>
</dbReference>
<dbReference type="Pfam" id="PF00118">
    <property type="entry name" value="Cpn60_TCP1"/>
    <property type="match status" value="1"/>
</dbReference>
<dbReference type="PROSITE" id="PS00751">
    <property type="entry name" value="TCP1_2"/>
    <property type="match status" value="1"/>
</dbReference>
<evidence type="ECO:0000256" key="5">
    <source>
        <dbReference type="ARBA" id="ARBA00022840"/>
    </source>
</evidence>
<dbReference type="InterPro" id="IPR014718">
    <property type="entry name" value="GH-type_carb-bd"/>
</dbReference>
<accession>A0AAD6L8H2</accession>
<dbReference type="InterPro" id="IPR017998">
    <property type="entry name" value="Chaperone_TCP-1"/>
</dbReference>
<gene>
    <name evidence="10" type="ORF">NC653_041011</name>
</gene>
<dbReference type="AlphaFoldDB" id="A0AAD6L8H2"/>
<dbReference type="InterPro" id="IPR012721">
    <property type="entry name" value="Chap_CCT_theta"/>
</dbReference>
<evidence type="ECO:0000256" key="4">
    <source>
        <dbReference type="ARBA" id="ARBA00022741"/>
    </source>
</evidence>
<feature type="compositionally biased region" description="Basic and acidic residues" evidence="9">
    <location>
        <begin position="1086"/>
        <end position="1095"/>
    </location>
</feature>
<protein>
    <recommendedName>
        <fullName evidence="7">CCT-theta</fullName>
    </recommendedName>
</protein>
<evidence type="ECO:0000256" key="1">
    <source>
        <dbReference type="ARBA" id="ARBA00004496"/>
    </source>
</evidence>
<comment type="subcellular location">
    <subcellularLocation>
        <location evidence="1">Cytoplasm</location>
    </subcellularLocation>
</comment>
<name>A0AAD6L8H2_9ROSI</name>
<evidence type="ECO:0000256" key="2">
    <source>
        <dbReference type="ARBA" id="ARBA00008020"/>
    </source>
</evidence>
<dbReference type="InterPro" id="IPR027410">
    <property type="entry name" value="TCP-1-like_intermed_sf"/>
</dbReference>
<dbReference type="PANTHER" id="PTHR11353">
    <property type="entry name" value="CHAPERONIN"/>
    <property type="match status" value="1"/>
</dbReference>
<dbReference type="EMBL" id="JAQIZT010000019">
    <property type="protein sequence ID" value="KAJ6951733.1"/>
    <property type="molecule type" value="Genomic_DNA"/>
</dbReference>
<proteinExistence type="inferred from homology"/>
<dbReference type="PRINTS" id="PR00304">
    <property type="entry name" value="TCOMPLEXTCP1"/>
</dbReference>
<feature type="region of interest" description="Disordered" evidence="9">
    <location>
        <begin position="1086"/>
        <end position="1111"/>
    </location>
</feature>
<dbReference type="InterPro" id="IPR027409">
    <property type="entry name" value="GroEL-like_apical_dom_sf"/>
</dbReference>
<dbReference type="GO" id="GO:0051082">
    <property type="term" value="F:unfolded protein binding"/>
    <property type="evidence" value="ECO:0007669"/>
    <property type="project" value="InterPro"/>
</dbReference>
<dbReference type="GO" id="GO:0030246">
    <property type="term" value="F:carbohydrate binding"/>
    <property type="evidence" value="ECO:0007669"/>
    <property type="project" value="InterPro"/>
</dbReference>
<comment type="caution">
    <text evidence="10">The sequence shown here is derived from an EMBL/GenBank/DDBJ whole genome shotgun (WGS) entry which is preliminary data.</text>
</comment>
<dbReference type="Gene3D" id="2.70.98.10">
    <property type="match status" value="2"/>
</dbReference>
<dbReference type="NCBIfam" id="TIGR02346">
    <property type="entry name" value="chap_CCT_theta"/>
    <property type="match status" value="1"/>
</dbReference>
<comment type="similarity">
    <text evidence="2 8">Belongs to the TCP-1 chaperonin family.</text>
</comment>
<dbReference type="Gene3D" id="3.50.7.10">
    <property type="entry name" value="GroEL"/>
    <property type="match status" value="1"/>
</dbReference>
<dbReference type="Gene3D" id="1.10.560.10">
    <property type="entry name" value="GroEL-like equatorial domain"/>
    <property type="match status" value="1"/>
</dbReference>
<dbReference type="GO" id="GO:0005975">
    <property type="term" value="P:carbohydrate metabolic process"/>
    <property type="evidence" value="ECO:0007669"/>
    <property type="project" value="InterPro"/>
</dbReference>
<keyword evidence="4 8" id="KW-0547">Nucleotide-binding</keyword>
<dbReference type="InterPro" id="IPR011013">
    <property type="entry name" value="Gal_mutarotase_sf_dom"/>
</dbReference>
<dbReference type="FunFam" id="3.50.7.10:FF:000008">
    <property type="entry name" value="T-complex protein 1 subunit theta"/>
    <property type="match status" value="1"/>
</dbReference>
<feature type="compositionally biased region" description="Acidic residues" evidence="9">
    <location>
        <begin position="1097"/>
        <end position="1107"/>
    </location>
</feature>
<evidence type="ECO:0000256" key="9">
    <source>
        <dbReference type="SAM" id="MobiDB-lite"/>
    </source>
</evidence>
<keyword evidence="3" id="KW-0963">Cytoplasm</keyword>
<dbReference type="CDD" id="cd03341">
    <property type="entry name" value="TCP1_theta"/>
    <property type="match status" value="1"/>
</dbReference>
<evidence type="ECO:0000256" key="6">
    <source>
        <dbReference type="ARBA" id="ARBA00023186"/>
    </source>
</evidence>
<reference evidence="10" key="1">
    <citation type="journal article" date="2023" name="Mol. Ecol. Resour.">
        <title>Chromosome-level genome assembly of a triploid poplar Populus alba 'Berolinensis'.</title>
        <authorList>
            <person name="Chen S."/>
            <person name="Yu Y."/>
            <person name="Wang X."/>
            <person name="Wang S."/>
            <person name="Zhang T."/>
            <person name="Zhou Y."/>
            <person name="He R."/>
            <person name="Meng N."/>
            <person name="Wang Y."/>
            <person name="Liu W."/>
            <person name="Liu Z."/>
            <person name="Liu J."/>
            <person name="Guo Q."/>
            <person name="Huang H."/>
            <person name="Sederoff R.R."/>
            <person name="Wang G."/>
            <person name="Qu G."/>
            <person name="Chen S."/>
        </authorList>
    </citation>
    <scope>NUCLEOTIDE SEQUENCE</scope>
    <source>
        <strain evidence="10">SC-2020</strain>
    </source>
</reference>
<evidence type="ECO:0000313" key="10">
    <source>
        <dbReference type="EMBL" id="KAJ6951733.1"/>
    </source>
</evidence>
<evidence type="ECO:0000313" key="11">
    <source>
        <dbReference type="Proteomes" id="UP001164929"/>
    </source>
</evidence>
<dbReference type="GO" id="GO:0005524">
    <property type="term" value="F:ATP binding"/>
    <property type="evidence" value="ECO:0007669"/>
    <property type="project" value="UniProtKB-KW"/>
</dbReference>
<sequence>MGFSMQPYGIQSMLKEGHKHLSGLDEAVLKNIDACKQLSTITRTSLGPNGMNKMVINHLDKLFVTNDAATIVNELEVQHPAAKILVLAGKAQQEEIGDGANLTISFAGEILQNADELIRMGLHPSEIISGYNKSIDKAIEILGELVEPGSENMDVRNKEQVIFRMKAAVASKQFGQEDVLCNLISEACIQVCPKNPANFNVDNVRVAKLVGGGLNNSSTVRGMVLKGDTVGTLKRVEKAKVAVFVGGVDTSATETKGTVLIHSAEQLENYAKTEEAKVEELIKAVANSGAKVIVSGAAVGEMALHFCERYKLMVLKISSKFELRRFCRTTGAVAILKLSPPSLDDLGYVDSISVEEIGGTRVTVVRNEEGGNSVCTVVLRGSTDSILDDLERAVDDGVNTYKAMCRDSRIVPGGAATEIELAKRLKEFSFKETGLDQYAIAKFAESFEMIPKTLAENAGLNAMEIISSLYADHASGNIKVGIDLEEGVCKDVSTLKIWDLYVTKFFALKYAADAACTVLRVDQIIMAKPAGEVLEEKFGRKGIKFLESNNVPTVELKVRNGSSVRVQIPNAHVSSYKPKVYWKDDGFEEDSGIAKGGIGLVINDASEGGSKGSLISSSEWTVKDVDSDSIDAVQVELSCSSGPLEISYVVSLYPLSMASAVIVKNNGRKDVTLTSAILSHLKLKKRAKAGIQGLRKCYYCTQPPLSSPFEVLSPSEALKPESPGLLDFDFEPEEKPGSWKVQEEPYIILKDRLSRVYAAPPQERLKAFYNTSPTKYETLDQGKELFFRVIRIGFEDIYIGSPGSFAEKYGKDYFICTGPAAMLVPVVVKPGEEWKGAQMIEHDNFKKREFPLPSVASIPYQPINVDYLEEEFSGLGVTFERLSDSCVAKMTVENGSSVTLMLPSGLITSYKARMWHGGTVELLQTSVLEGEDGRAAIRGGVSPAFNFDSDGEISWSPSTWALKDIRGDSHDTIQVEMVSTDAKDMVEVRYILSLRKETLSSELTVSNLKSSSIQMRGGIISHLTVSTPEAAFAYGLEGSDFYSRPVFLSNFGIVPPDLSQKRGFGSGQLWGNLGLNGFFTGWDARNQKNGDKGNDSLESEEMEGEENDNYKNLTEEMSRIYTSAPRDFTIIDRGRRNSVVVGREGFEELYIFSPGSNHESYGMYSFICVGQSAMLKPVTLNPGDAWTGSQHLHNPNL</sequence>
<evidence type="ECO:0000256" key="8">
    <source>
        <dbReference type="RuleBase" id="RU004187"/>
    </source>
</evidence>
<dbReference type="InterPro" id="IPR002194">
    <property type="entry name" value="Chaperonin_TCP-1_CS"/>
</dbReference>
<dbReference type="InterPro" id="IPR002423">
    <property type="entry name" value="Cpn60/GroEL/TCP-1"/>
</dbReference>
<evidence type="ECO:0000256" key="3">
    <source>
        <dbReference type="ARBA" id="ARBA00022490"/>
    </source>
</evidence>
<keyword evidence="11" id="KW-1185">Reference proteome</keyword>
<organism evidence="10 11">
    <name type="scientific">Populus alba x Populus x berolinensis</name>
    <dbReference type="NCBI Taxonomy" id="444605"/>
    <lineage>
        <taxon>Eukaryota</taxon>
        <taxon>Viridiplantae</taxon>
        <taxon>Streptophyta</taxon>
        <taxon>Embryophyta</taxon>
        <taxon>Tracheophyta</taxon>
        <taxon>Spermatophyta</taxon>
        <taxon>Magnoliopsida</taxon>
        <taxon>eudicotyledons</taxon>
        <taxon>Gunneridae</taxon>
        <taxon>Pentapetalae</taxon>
        <taxon>rosids</taxon>
        <taxon>fabids</taxon>
        <taxon>Malpighiales</taxon>
        <taxon>Salicaceae</taxon>
        <taxon>Saliceae</taxon>
        <taxon>Populus</taxon>
    </lineage>
</organism>
<dbReference type="SUPFAM" id="SSF48592">
    <property type="entry name" value="GroEL equatorial domain-like"/>
    <property type="match status" value="1"/>
</dbReference>
<dbReference type="GO" id="GO:0140662">
    <property type="term" value="F:ATP-dependent protein folding chaperone"/>
    <property type="evidence" value="ECO:0007669"/>
    <property type="project" value="InterPro"/>
</dbReference>
<dbReference type="PROSITE" id="PS00750">
    <property type="entry name" value="TCP1_1"/>
    <property type="match status" value="1"/>
</dbReference>
<dbReference type="SUPFAM" id="SSF54849">
    <property type="entry name" value="GroEL-intermediate domain like"/>
    <property type="match status" value="1"/>
</dbReference>
<dbReference type="SUPFAM" id="SSF74650">
    <property type="entry name" value="Galactose mutarotase-like"/>
    <property type="match status" value="2"/>
</dbReference>
<dbReference type="Gene3D" id="3.30.260.10">
    <property type="entry name" value="TCP-1-like chaperonin intermediate domain"/>
    <property type="match status" value="1"/>
</dbReference>
<dbReference type="GO" id="GO:0016887">
    <property type="term" value="F:ATP hydrolysis activity"/>
    <property type="evidence" value="ECO:0007669"/>
    <property type="project" value="InterPro"/>
</dbReference>
<keyword evidence="6 8" id="KW-0143">Chaperone</keyword>
<keyword evidence="5 8" id="KW-0067">ATP-binding</keyword>